<dbReference type="InterPro" id="IPR002110">
    <property type="entry name" value="Ankyrin_rpt"/>
</dbReference>
<dbReference type="SMART" id="SM00248">
    <property type="entry name" value="ANK"/>
    <property type="match status" value="2"/>
</dbReference>
<name>A0A382DAA2_9ZZZZ</name>
<dbReference type="Gene3D" id="1.25.40.20">
    <property type="entry name" value="Ankyrin repeat-containing domain"/>
    <property type="match status" value="1"/>
</dbReference>
<organism evidence="1">
    <name type="scientific">marine metagenome</name>
    <dbReference type="NCBI Taxonomy" id="408172"/>
    <lineage>
        <taxon>unclassified sequences</taxon>
        <taxon>metagenomes</taxon>
        <taxon>ecological metagenomes</taxon>
    </lineage>
</organism>
<gene>
    <name evidence="1" type="ORF">METZ01_LOCUS187816</name>
</gene>
<dbReference type="PROSITE" id="PS50297">
    <property type="entry name" value="ANK_REP_REGION"/>
    <property type="match status" value="1"/>
</dbReference>
<proteinExistence type="predicted"/>
<dbReference type="Pfam" id="PF12796">
    <property type="entry name" value="Ank_2"/>
    <property type="match status" value="1"/>
</dbReference>
<dbReference type="EMBL" id="UINC01038241">
    <property type="protein sequence ID" value="SVB34962.1"/>
    <property type="molecule type" value="Genomic_DNA"/>
</dbReference>
<accession>A0A382DAA2</accession>
<dbReference type="AlphaFoldDB" id="A0A382DAA2"/>
<dbReference type="PROSITE" id="PS50088">
    <property type="entry name" value="ANK_REPEAT"/>
    <property type="match status" value="1"/>
</dbReference>
<reference evidence="1" key="1">
    <citation type="submission" date="2018-05" db="EMBL/GenBank/DDBJ databases">
        <authorList>
            <person name="Lanie J.A."/>
            <person name="Ng W.-L."/>
            <person name="Kazmierczak K.M."/>
            <person name="Andrzejewski T.M."/>
            <person name="Davidsen T.M."/>
            <person name="Wayne K.J."/>
            <person name="Tettelin H."/>
            <person name="Glass J.I."/>
            <person name="Rusch D."/>
            <person name="Podicherti R."/>
            <person name="Tsui H.-C.T."/>
            <person name="Winkler M.E."/>
        </authorList>
    </citation>
    <scope>NUCLEOTIDE SEQUENCE</scope>
</reference>
<dbReference type="InterPro" id="IPR036770">
    <property type="entry name" value="Ankyrin_rpt-contain_sf"/>
</dbReference>
<evidence type="ECO:0000313" key="1">
    <source>
        <dbReference type="EMBL" id="SVB34962.1"/>
    </source>
</evidence>
<sequence length="132" mass="14299">MEGFFNADGSLTPNAISAYRPLREGELDRADALAEALSFAAFNGQLDAVDVLLARGADPDRLTPGFLWPRDRGANALHRAVRGDRAHIVRRLLEVGADPSIHDLNWDSKPGDWAGYFAGKEVADLLAEVGDD</sequence>
<dbReference type="SUPFAM" id="SSF48403">
    <property type="entry name" value="Ankyrin repeat"/>
    <property type="match status" value="1"/>
</dbReference>
<protein>
    <submittedName>
        <fullName evidence="1">Uncharacterized protein</fullName>
    </submittedName>
</protein>